<dbReference type="RefSeq" id="WP_002107418.1">
    <property type="nucleotide sequence ID" value="NZ_JH792001.1"/>
</dbReference>
<name>J8ABM3_BACCE</name>
<dbReference type="AlphaFoldDB" id="J8ABM3"/>
<evidence type="ECO:0000313" key="1">
    <source>
        <dbReference type="EMBL" id="EJQ36014.1"/>
    </source>
</evidence>
<gene>
    <name evidence="1" type="ORF">IEE_05490</name>
</gene>
<organism evidence="1 2">
    <name type="scientific">Bacillus cereus BAG5X1-1</name>
    <dbReference type="NCBI Taxonomy" id="1053189"/>
    <lineage>
        <taxon>Bacteria</taxon>
        <taxon>Bacillati</taxon>
        <taxon>Bacillota</taxon>
        <taxon>Bacilli</taxon>
        <taxon>Bacillales</taxon>
        <taxon>Bacillaceae</taxon>
        <taxon>Bacillus</taxon>
        <taxon>Bacillus cereus group</taxon>
    </lineage>
</organism>
<dbReference type="Proteomes" id="UP000006600">
    <property type="component" value="Unassembled WGS sequence"/>
</dbReference>
<dbReference type="EMBL" id="AHDJ01000073">
    <property type="protein sequence ID" value="EJQ36014.1"/>
    <property type="molecule type" value="Genomic_DNA"/>
</dbReference>
<reference evidence="1 2" key="1">
    <citation type="submission" date="2012-04" db="EMBL/GenBank/DDBJ databases">
        <title>The Genome Sequence of Bacillus cereus BAG5X1-1.</title>
        <authorList>
            <consortium name="The Broad Institute Genome Sequencing Platform"/>
            <consortium name="The Broad Institute Genome Sequencing Center for Infectious Disease"/>
            <person name="Feldgarden M."/>
            <person name="Van der Auwera G.A."/>
            <person name="Mahillon J."/>
            <person name="Duprez V."/>
            <person name="Timmery S."/>
            <person name="Mattelet C."/>
            <person name="Dierick K."/>
            <person name="Sun M."/>
            <person name="Yu Z."/>
            <person name="Zhu L."/>
            <person name="Hu X."/>
            <person name="Shank E.B."/>
            <person name="Swiecicka I."/>
            <person name="Hansen B.M."/>
            <person name="Andrup L."/>
            <person name="Young S.K."/>
            <person name="Zeng Q."/>
            <person name="Gargeya S."/>
            <person name="Fitzgerald M."/>
            <person name="Haas B."/>
            <person name="Abouelleil A."/>
            <person name="Alvarado L."/>
            <person name="Arachchi H.M."/>
            <person name="Berlin A."/>
            <person name="Chapman S.B."/>
            <person name="Goldberg J."/>
            <person name="Griggs A."/>
            <person name="Gujja S."/>
            <person name="Hansen M."/>
            <person name="Howarth C."/>
            <person name="Imamovic A."/>
            <person name="Larimer J."/>
            <person name="McCowen C."/>
            <person name="Montmayeur A."/>
            <person name="Murphy C."/>
            <person name="Neiman D."/>
            <person name="Pearson M."/>
            <person name="Priest M."/>
            <person name="Roberts A."/>
            <person name="Saif S."/>
            <person name="Shea T."/>
            <person name="Sisk P."/>
            <person name="Sykes S."/>
            <person name="Wortman J."/>
            <person name="Nusbaum C."/>
            <person name="Birren B."/>
        </authorList>
    </citation>
    <scope>NUCLEOTIDE SEQUENCE [LARGE SCALE GENOMIC DNA]</scope>
    <source>
        <strain evidence="1 2">BAG5X1-1</strain>
    </source>
</reference>
<dbReference type="PATRIC" id="fig|1053189.3.peg.5591"/>
<protein>
    <submittedName>
        <fullName evidence="1">Uncharacterized protein</fullName>
    </submittedName>
</protein>
<accession>J8ABM3</accession>
<dbReference type="HOGENOM" id="CLU_1375772_0_0_9"/>
<comment type="caution">
    <text evidence="1">The sequence shown here is derived from an EMBL/GenBank/DDBJ whole genome shotgun (WGS) entry which is preliminary data.</text>
</comment>
<evidence type="ECO:0000313" key="2">
    <source>
        <dbReference type="Proteomes" id="UP000006600"/>
    </source>
</evidence>
<proteinExistence type="predicted"/>
<sequence>MSLDILSQTAKFKVTKIHDDIVAKYLEMHPEFSTKADVFRHAIALLDEKMRKDKGEDDVSLLKKDVTRLVQSINTMKTQMDVLIKLNIDLISRSGSNVSYEDMEQVVKSEIGSSVTKRAENRFPRKQNHAELGSKGREEMGVSLGIQKTERQPFVSERRLPMISDEDRIVLKYGDPHKVVMKVGKPYYEPIEWEQIPEHRHSQLK</sequence>